<dbReference type="PANTHER" id="PTHR30290">
    <property type="entry name" value="PERIPLASMIC BINDING COMPONENT OF ABC TRANSPORTER"/>
    <property type="match status" value="1"/>
</dbReference>
<dbReference type="InterPro" id="IPR039424">
    <property type="entry name" value="SBP_5"/>
</dbReference>
<dbReference type="PANTHER" id="PTHR30290:SF83">
    <property type="entry name" value="ABC TRANSPORTER SUBSTRATE-BINDING PROTEIN"/>
    <property type="match status" value="1"/>
</dbReference>
<gene>
    <name evidence="3" type="ORF">ACFFQV_08175</name>
</gene>
<dbReference type="PROSITE" id="PS51257">
    <property type="entry name" value="PROKAR_LIPOPROTEIN"/>
    <property type="match status" value="1"/>
</dbReference>
<proteinExistence type="predicted"/>
<dbReference type="Proteomes" id="UP001589667">
    <property type="component" value="Unassembled WGS sequence"/>
</dbReference>
<feature type="signal peptide" evidence="1">
    <location>
        <begin position="1"/>
        <end position="21"/>
    </location>
</feature>
<name>A0ABV5SPL8_9MICO</name>
<keyword evidence="4" id="KW-1185">Reference proteome</keyword>
<dbReference type="PIRSF" id="PIRSF002741">
    <property type="entry name" value="MppA"/>
    <property type="match status" value="1"/>
</dbReference>
<accession>A0ABV5SPL8</accession>
<evidence type="ECO:0000259" key="2">
    <source>
        <dbReference type="Pfam" id="PF00496"/>
    </source>
</evidence>
<dbReference type="RefSeq" id="WP_157424007.1">
    <property type="nucleotide sequence ID" value="NZ_BAAANI010000001.1"/>
</dbReference>
<keyword evidence="1" id="KW-0732">Signal</keyword>
<reference evidence="3 4" key="1">
    <citation type="submission" date="2024-09" db="EMBL/GenBank/DDBJ databases">
        <authorList>
            <person name="Sun Q."/>
            <person name="Mori K."/>
        </authorList>
    </citation>
    <scope>NUCLEOTIDE SEQUENCE [LARGE SCALE GENOMIC DNA]</scope>
    <source>
        <strain evidence="3 4">JCM 14321</strain>
    </source>
</reference>
<comment type="caution">
    <text evidence="3">The sequence shown here is derived from an EMBL/GenBank/DDBJ whole genome shotgun (WGS) entry which is preliminary data.</text>
</comment>
<dbReference type="SUPFAM" id="SSF53850">
    <property type="entry name" value="Periplasmic binding protein-like II"/>
    <property type="match status" value="1"/>
</dbReference>
<dbReference type="InterPro" id="IPR030678">
    <property type="entry name" value="Peptide/Ni-bd"/>
</dbReference>
<evidence type="ECO:0000313" key="3">
    <source>
        <dbReference type="EMBL" id="MFB9642263.1"/>
    </source>
</evidence>
<dbReference type="Gene3D" id="3.40.190.10">
    <property type="entry name" value="Periplasmic binding protein-like II"/>
    <property type="match status" value="1"/>
</dbReference>
<dbReference type="CDD" id="cd08506">
    <property type="entry name" value="PBP2_clavulanate_OppA2"/>
    <property type="match status" value="1"/>
</dbReference>
<dbReference type="InterPro" id="IPR000914">
    <property type="entry name" value="SBP_5_dom"/>
</dbReference>
<dbReference type="EMBL" id="JBHMBL010000001">
    <property type="protein sequence ID" value="MFB9642263.1"/>
    <property type="molecule type" value="Genomic_DNA"/>
</dbReference>
<dbReference type="Gene3D" id="3.10.105.10">
    <property type="entry name" value="Dipeptide-binding Protein, Domain 3"/>
    <property type="match status" value="1"/>
</dbReference>
<protein>
    <submittedName>
        <fullName evidence="3">ABC transporter substrate-binding protein</fullName>
    </submittedName>
</protein>
<feature type="domain" description="Solute-binding protein family 5" evidence="2">
    <location>
        <begin position="89"/>
        <end position="485"/>
    </location>
</feature>
<evidence type="ECO:0000313" key="4">
    <source>
        <dbReference type="Proteomes" id="UP001589667"/>
    </source>
</evidence>
<sequence>MSRKLLVPATALTVATVFALAACAPSSDDAAGGGEPKAGGTLKVLANGDVDHLDPQLVAYVPTYNVMRSISRSLLSYSASNDAAERIVLQPDLAEAVPEPSADGLSYTITLRDGITWGAPDGERAIVASDVERGIKRLCNPLISGALAGYFTGLIEGMAEFCTGFAAVAPEVDPMREYLENTDISGIETPDDTTVVFTLTKPASDFPFMLSLDAADPAPIEALDELPDSPEYRRSFVSSGPYKVADYTPDAKLVLERNEAWNPDSDPLRKAYVDSIEMTMGVEGDAAMQQLQAGSADLLFDLSPSPANIQQLKAQNDDKLSTMENGGVDQFMWINTKSPNNGGALADLKLRQALQYAVDKTAVVQTMGGEELAGVTNGIFGPGILGYEEYDPYPANDGKGDPEKAKQLLAEAGFPDGITLKLPYRNVGTQPDIAQTVQASLERAGITVELTPVPPTDYYANFMTNPENATTGAWDIALVGWSPDWQGGAARSVFQPQFVFDGTHQSYNYVDYNSDAANALAEQALAATTPEEAGDLWHQVDEAVMADSPMVSIAYRLKPNYHSERVGGFVEYAQSQNGDWTNVWLNG</sequence>
<dbReference type="Pfam" id="PF00496">
    <property type="entry name" value="SBP_bac_5"/>
    <property type="match status" value="1"/>
</dbReference>
<evidence type="ECO:0000256" key="1">
    <source>
        <dbReference type="SAM" id="SignalP"/>
    </source>
</evidence>
<organism evidence="3 4">
    <name type="scientific">Agromyces lapidis</name>
    <dbReference type="NCBI Taxonomy" id="279574"/>
    <lineage>
        <taxon>Bacteria</taxon>
        <taxon>Bacillati</taxon>
        <taxon>Actinomycetota</taxon>
        <taxon>Actinomycetes</taxon>
        <taxon>Micrococcales</taxon>
        <taxon>Microbacteriaceae</taxon>
        <taxon>Agromyces</taxon>
    </lineage>
</organism>
<feature type="chain" id="PRO_5045140257" evidence="1">
    <location>
        <begin position="22"/>
        <end position="587"/>
    </location>
</feature>